<evidence type="ECO:0000313" key="3">
    <source>
        <dbReference type="Proteomes" id="UP001596028"/>
    </source>
</evidence>
<dbReference type="InterPro" id="IPR052043">
    <property type="entry name" value="PolySaccharide_Degr_Enz"/>
</dbReference>
<dbReference type="Proteomes" id="UP001596028">
    <property type="component" value="Unassembled WGS sequence"/>
</dbReference>
<dbReference type="InterPro" id="IPR010905">
    <property type="entry name" value="Glyco_hydro_88"/>
</dbReference>
<dbReference type="Pfam" id="PF07470">
    <property type="entry name" value="Glyco_hydro_88"/>
    <property type="match status" value="1"/>
</dbReference>
<proteinExistence type="predicted"/>
<keyword evidence="1 2" id="KW-0378">Hydrolase</keyword>
<dbReference type="GO" id="GO:0016787">
    <property type="term" value="F:hydrolase activity"/>
    <property type="evidence" value="ECO:0007669"/>
    <property type="project" value="UniProtKB-KW"/>
</dbReference>
<evidence type="ECO:0000313" key="2">
    <source>
        <dbReference type="EMBL" id="MFC4597419.1"/>
    </source>
</evidence>
<name>A0ABV9FBI0_9BACL</name>
<dbReference type="EMBL" id="JBHSEP010000002">
    <property type="protein sequence ID" value="MFC4597419.1"/>
    <property type="molecule type" value="Genomic_DNA"/>
</dbReference>
<protein>
    <submittedName>
        <fullName evidence="2">Glycoside hydrolase family 88 protein</fullName>
    </submittedName>
</protein>
<gene>
    <name evidence="2" type="ORF">ACFO3S_04155</name>
</gene>
<sequence length="497" mass="55172">MDCGIRLSCELVNKSAHGARQMLPEGKRLPAGWTAVPIGARGQELILTWERTRSFPRLRLSADCLRFRITVAVEMREMQRIEVFLARSGSTIGWIDVRCAYVFQPFELEMSLEMLDGIYEEGIGLRSAGTDDPLWIFDELDGEEERQSFTPHLWMGKDGRRIEGFLRNMQSLAALQPFGWLEGCVLDGMYDLRLLLGEHSMEQAIDRHLRQFVDDSGRLRYEDLYGRPSDGSFSGIESTLPVGVMAKLHPDCPLVQEAAGFWLVRSPDANGSVTDGNTITAEGAYTVAYPMAAAAVGLRREKLAKMAIVQLLNRRDALTDGPDLYLRSYGDGRPRTFRNWARGYAWYMLGLTRTWLELHRSPYAGLPGMKEMAEEIRRIAEAALTRREPDGLWPCFLGEPETGAETSGSAGIAAALALGARSGLLDSRALMAAEESLRRLETHLTPDGFLSGVSQHNAGGEELQRGGYRVISQMGMGLMAQLYAAVNAQGSKEERKG</sequence>
<dbReference type="RefSeq" id="WP_378092587.1">
    <property type="nucleotide sequence ID" value="NZ_JBHSEP010000002.1"/>
</dbReference>
<organism evidence="2 3">
    <name type="scientific">Cohnella hongkongensis</name>
    <dbReference type="NCBI Taxonomy" id="178337"/>
    <lineage>
        <taxon>Bacteria</taxon>
        <taxon>Bacillati</taxon>
        <taxon>Bacillota</taxon>
        <taxon>Bacilli</taxon>
        <taxon>Bacillales</taxon>
        <taxon>Paenibacillaceae</taxon>
        <taxon>Cohnella</taxon>
    </lineage>
</organism>
<dbReference type="SUPFAM" id="SSF48208">
    <property type="entry name" value="Six-hairpin glycosidases"/>
    <property type="match status" value="1"/>
</dbReference>
<dbReference type="InterPro" id="IPR012341">
    <property type="entry name" value="6hp_glycosidase-like_sf"/>
</dbReference>
<dbReference type="PANTHER" id="PTHR33886">
    <property type="entry name" value="UNSATURATED RHAMNOGALACTURONAN HYDROLASE (EUROFUNG)"/>
    <property type="match status" value="1"/>
</dbReference>
<dbReference type="PANTHER" id="PTHR33886:SF8">
    <property type="entry name" value="UNSATURATED RHAMNOGALACTURONAN HYDROLASE (EUROFUNG)"/>
    <property type="match status" value="1"/>
</dbReference>
<keyword evidence="3" id="KW-1185">Reference proteome</keyword>
<reference evidence="3" key="1">
    <citation type="journal article" date="2019" name="Int. J. Syst. Evol. Microbiol.">
        <title>The Global Catalogue of Microorganisms (GCM) 10K type strain sequencing project: providing services to taxonomists for standard genome sequencing and annotation.</title>
        <authorList>
            <consortium name="The Broad Institute Genomics Platform"/>
            <consortium name="The Broad Institute Genome Sequencing Center for Infectious Disease"/>
            <person name="Wu L."/>
            <person name="Ma J."/>
        </authorList>
    </citation>
    <scope>NUCLEOTIDE SEQUENCE [LARGE SCALE GENOMIC DNA]</scope>
    <source>
        <strain evidence="3">CCUG 49571</strain>
    </source>
</reference>
<evidence type="ECO:0000256" key="1">
    <source>
        <dbReference type="ARBA" id="ARBA00022801"/>
    </source>
</evidence>
<dbReference type="Gene3D" id="1.50.10.10">
    <property type="match status" value="1"/>
</dbReference>
<comment type="caution">
    <text evidence="2">The sequence shown here is derived from an EMBL/GenBank/DDBJ whole genome shotgun (WGS) entry which is preliminary data.</text>
</comment>
<accession>A0ABV9FBI0</accession>
<dbReference type="InterPro" id="IPR008928">
    <property type="entry name" value="6-hairpin_glycosidase_sf"/>
</dbReference>